<dbReference type="Gene3D" id="2.70.40.10">
    <property type="match status" value="1"/>
</dbReference>
<gene>
    <name evidence="4" type="ORF">H4W29_004176</name>
</gene>
<dbReference type="Proteomes" id="UP000620262">
    <property type="component" value="Unassembled WGS sequence"/>
</dbReference>
<keyword evidence="3" id="KW-0472">Membrane</keyword>
<keyword evidence="2" id="KW-0546">Nucleotide metabolism</keyword>
<dbReference type="SUPFAM" id="SSF51283">
    <property type="entry name" value="dUTPase-like"/>
    <property type="match status" value="1"/>
</dbReference>
<evidence type="ECO:0000256" key="1">
    <source>
        <dbReference type="ARBA" id="ARBA00022801"/>
    </source>
</evidence>
<evidence type="ECO:0000256" key="2">
    <source>
        <dbReference type="ARBA" id="ARBA00023080"/>
    </source>
</evidence>
<dbReference type="InterPro" id="IPR011962">
    <property type="entry name" value="dCTP_deaminase"/>
</dbReference>
<sequence length="280" mass="31740">MFWSGKKLSQEINRIFDPHHQRNIDCNAYTLHVGDEVYVSIDGKPRDENVARKLTEGEHFVIPPGQFCFLLTQEVLTIPHDAMALINVKSGIKLSGLVNVSGFHVDPGYRGKLVISVFNAGPKPVVLSEGEPCFLIWLATLDGEVDIKYSKGYELGYMHITPKLVQSIPSINTSIHTISDELKELRSRVELVFAIVLGVGIPFFVALLVAVLQVVLGKWVEKGEPFVDKNVNSFLIYIAAIFPILFLCYVFYKMYTKRRDSRVVIKYFPEKRRNDRIPGR</sequence>
<feature type="transmembrane region" description="Helical" evidence="3">
    <location>
        <begin position="191"/>
        <end position="214"/>
    </location>
</feature>
<keyword evidence="3" id="KW-1133">Transmembrane helix</keyword>
<evidence type="ECO:0000313" key="4">
    <source>
        <dbReference type="EMBL" id="MBE1506995.1"/>
    </source>
</evidence>
<dbReference type="Pfam" id="PF22769">
    <property type="entry name" value="DCD"/>
    <property type="match status" value="1"/>
</dbReference>
<dbReference type="EC" id="3.5.4.13" evidence="4"/>
<evidence type="ECO:0000256" key="3">
    <source>
        <dbReference type="SAM" id="Phobius"/>
    </source>
</evidence>
<dbReference type="GO" id="GO:0008829">
    <property type="term" value="F:dCTP deaminase activity"/>
    <property type="evidence" value="ECO:0007669"/>
    <property type="project" value="UniProtKB-EC"/>
</dbReference>
<reference evidence="4 5" key="1">
    <citation type="submission" date="2020-10" db="EMBL/GenBank/DDBJ databases">
        <title>Sequencing the genomes of 1000 actinobacteria strains.</title>
        <authorList>
            <person name="Klenk H.-P."/>
        </authorList>
    </citation>
    <scope>NUCLEOTIDE SEQUENCE [LARGE SCALE GENOMIC DNA]</scope>
    <source>
        <strain evidence="4 5">DSM 7307</strain>
    </source>
</reference>
<keyword evidence="3" id="KW-0812">Transmembrane</keyword>
<dbReference type="PANTHER" id="PTHR42680">
    <property type="entry name" value="DCTP DEAMINASE"/>
    <property type="match status" value="1"/>
</dbReference>
<comment type="caution">
    <text evidence="4">The sequence shown here is derived from an EMBL/GenBank/DDBJ whole genome shotgun (WGS) entry which is preliminary data.</text>
</comment>
<name>A0ABR9IV36_RHIVS</name>
<protein>
    <submittedName>
        <fullName evidence="4">dCTP deaminase</fullName>
        <ecNumber evidence="4">3.5.4.13</ecNumber>
    </submittedName>
</protein>
<dbReference type="InterPro" id="IPR036157">
    <property type="entry name" value="dUTPase-like_sf"/>
</dbReference>
<keyword evidence="5" id="KW-1185">Reference proteome</keyword>
<feature type="transmembrane region" description="Helical" evidence="3">
    <location>
        <begin position="234"/>
        <end position="252"/>
    </location>
</feature>
<dbReference type="RefSeq" id="WP_192730615.1">
    <property type="nucleotide sequence ID" value="NZ_BAAAVL010000015.1"/>
</dbReference>
<dbReference type="PANTHER" id="PTHR42680:SF3">
    <property type="entry name" value="DCTP DEAMINASE"/>
    <property type="match status" value="1"/>
</dbReference>
<dbReference type="CDD" id="cd07557">
    <property type="entry name" value="trimeric_dUTPase"/>
    <property type="match status" value="1"/>
</dbReference>
<keyword evidence="1 4" id="KW-0378">Hydrolase</keyword>
<accession>A0ABR9IV36</accession>
<dbReference type="InterPro" id="IPR033704">
    <property type="entry name" value="dUTPase_trimeric"/>
</dbReference>
<evidence type="ECO:0000313" key="5">
    <source>
        <dbReference type="Proteomes" id="UP000620262"/>
    </source>
</evidence>
<organism evidence="4 5">
    <name type="scientific">Rhizobium viscosum</name>
    <name type="common">Arthrobacter viscosus</name>
    <dbReference type="NCBI Taxonomy" id="1673"/>
    <lineage>
        <taxon>Bacteria</taxon>
        <taxon>Pseudomonadati</taxon>
        <taxon>Pseudomonadota</taxon>
        <taxon>Alphaproteobacteria</taxon>
        <taxon>Hyphomicrobiales</taxon>
        <taxon>Rhizobiaceae</taxon>
        <taxon>Rhizobium/Agrobacterium group</taxon>
        <taxon>Rhizobium</taxon>
    </lineage>
</organism>
<proteinExistence type="predicted"/>
<dbReference type="EMBL" id="JADBEC010000001">
    <property type="protein sequence ID" value="MBE1506995.1"/>
    <property type="molecule type" value="Genomic_DNA"/>
</dbReference>